<reference evidence="2" key="1">
    <citation type="submission" date="2021-04" db="EMBL/GenBank/DDBJ databases">
        <title>Genome sequence of Woronichinia naegeliana from Washington state freshwater lake bloom.</title>
        <authorList>
            <person name="Dreher T.W."/>
        </authorList>
    </citation>
    <scope>NUCLEOTIDE SEQUENCE</scope>
    <source>
        <strain evidence="2">WA131</strain>
    </source>
</reference>
<sequence>MLSIVLTEAFGCDRCKQIFVVDEKNQEIELVSSPSPAKRLWRWNGYRWRVVNPHSQADSLPTVFALMLMVLLGSLFFALHAYPLLSVILGIMMATTFLLVLNYVFWLVYRR</sequence>
<proteinExistence type="predicted"/>
<keyword evidence="1" id="KW-0472">Membrane</keyword>
<dbReference type="KEGG" id="wna:KA717_30830"/>
<name>A0A977PUI5_9CYAN</name>
<keyword evidence="1" id="KW-0812">Transmembrane</keyword>
<evidence type="ECO:0000256" key="1">
    <source>
        <dbReference type="SAM" id="Phobius"/>
    </source>
</evidence>
<dbReference type="AlphaFoldDB" id="A0A977PUI5"/>
<dbReference type="Proteomes" id="UP001065613">
    <property type="component" value="Chromosome"/>
</dbReference>
<keyword evidence="1" id="KW-1133">Transmembrane helix</keyword>
<evidence type="ECO:0000313" key="2">
    <source>
        <dbReference type="EMBL" id="UXE60026.1"/>
    </source>
</evidence>
<feature type="transmembrane region" description="Helical" evidence="1">
    <location>
        <begin position="63"/>
        <end position="82"/>
    </location>
</feature>
<accession>A0A977PUI5</accession>
<organism evidence="2">
    <name type="scientific">Woronichinia naegeliana WA131</name>
    <dbReference type="NCBI Taxonomy" id="2824559"/>
    <lineage>
        <taxon>Bacteria</taxon>
        <taxon>Bacillati</taxon>
        <taxon>Cyanobacteriota</taxon>
        <taxon>Cyanophyceae</taxon>
        <taxon>Synechococcales</taxon>
        <taxon>Coelosphaeriaceae</taxon>
        <taxon>Woronichinia</taxon>
    </lineage>
</organism>
<protein>
    <submittedName>
        <fullName evidence="2">Uncharacterized protein</fullName>
    </submittedName>
</protein>
<gene>
    <name evidence="2" type="ORF">KA717_30830</name>
</gene>
<feature type="transmembrane region" description="Helical" evidence="1">
    <location>
        <begin position="88"/>
        <end position="109"/>
    </location>
</feature>
<dbReference type="EMBL" id="CP073041">
    <property type="protein sequence ID" value="UXE60026.1"/>
    <property type="molecule type" value="Genomic_DNA"/>
</dbReference>